<dbReference type="GO" id="GO:0005783">
    <property type="term" value="C:endoplasmic reticulum"/>
    <property type="evidence" value="ECO:0007669"/>
    <property type="project" value="TreeGrafter"/>
</dbReference>
<dbReference type="PRINTS" id="PR00080">
    <property type="entry name" value="SDRFAMILY"/>
</dbReference>
<keyword evidence="2" id="KW-0521">NADP</keyword>
<organism evidence="5">
    <name type="scientific">Aspergillus flavus</name>
    <dbReference type="NCBI Taxonomy" id="5059"/>
    <lineage>
        <taxon>Eukaryota</taxon>
        <taxon>Fungi</taxon>
        <taxon>Dikarya</taxon>
        <taxon>Ascomycota</taxon>
        <taxon>Pezizomycotina</taxon>
        <taxon>Eurotiomycetes</taxon>
        <taxon>Eurotiomycetidae</taxon>
        <taxon>Eurotiales</taxon>
        <taxon>Aspergillaceae</taxon>
        <taxon>Aspergillus</taxon>
        <taxon>Aspergillus subgen. Circumdati</taxon>
    </lineage>
</organism>
<evidence type="ECO:0000256" key="4">
    <source>
        <dbReference type="RuleBase" id="RU000363"/>
    </source>
</evidence>
<evidence type="ECO:0008006" key="6">
    <source>
        <dbReference type="Google" id="ProtNLM"/>
    </source>
</evidence>
<reference evidence="5" key="1">
    <citation type="submission" date="2019-04" db="EMBL/GenBank/DDBJ databases">
        <title>Friends and foes A comparative genomics study of 23 Aspergillus species from section Flavi.</title>
        <authorList>
            <consortium name="DOE Joint Genome Institute"/>
            <person name="Kjaerbolling I."/>
            <person name="Vesth T."/>
            <person name="Frisvad J.C."/>
            <person name="Nybo J.L."/>
            <person name="Theobald S."/>
            <person name="Kildgaard S."/>
            <person name="Isbrandt T."/>
            <person name="Kuo A."/>
            <person name="Sato A."/>
            <person name="Lyhne E.K."/>
            <person name="Kogle M.E."/>
            <person name="Wiebenga A."/>
            <person name="Kun R.S."/>
            <person name="Lubbers R.J."/>
            <person name="Makela M.R."/>
            <person name="Barry K."/>
            <person name="Chovatia M."/>
            <person name="Clum A."/>
            <person name="Daum C."/>
            <person name="Haridas S."/>
            <person name="He G."/>
            <person name="LaButti K."/>
            <person name="Lipzen A."/>
            <person name="Mondo S."/>
            <person name="Riley R."/>
            <person name="Salamov A."/>
            <person name="Simmons B.A."/>
            <person name="Magnuson J.K."/>
            <person name="Henrissat B."/>
            <person name="Mortensen U.H."/>
            <person name="Larsen T.O."/>
            <person name="Devries R.P."/>
            <person name="Grigoriev I.V."/>
            <person name="Machida M."/>
            <person name="Baker S.E."/>
            <person name="Andersen M.R."/>
        </authorList>
    </citation>
    <scope>NUCLEOTIDE SEQUENCE [LARGE SCALE GENOMIC DNA]</scope>
    <source>
        <strain evidence="5">CBS 121.62</strain>
    </source>
</reference>
<dbReference type="OMA" id="IWRGKMA"/>
<dbReference type="AlphaFoldDB" id="A0A5N6H6E7"/>
<dbReference type="GO" id="GO:0044550">
    <property type="term" value="P:secondary metabolite biosynthetic process"/>
    <property type="evidence" value="ECO:0007669"/>
    <property type="project" value="UniProtKB-ARBA"/>
</dbReference>
<dbReference type="GO" id="GO:0006654">
    <property type="term" value="P:phosphatidic acid biosynthetic process"/>
    <property type="evidence" value="ECO:0007669"/>
    <property type="project" value="TreeGrafter"/>
</dbReference>
<dbReference type="PROSITE" id="PS00061">
    <property type="entry name" value="ADH_SHORT"/>
    <property type="match status" value="1"/>
</dbReference>
<proteinExistence type="inferred from homology"/>
<dbReference type="GO" id="GO:0000140">
    <property type="term" value="F:acylglycerone-phosphate reductase (NADP+) activity"/>
    <property type="evidence" value="ECO:0007669"/>
    <property type="project" value="TreeGrafter"/>
</dbReference>
<dbReference type="GO" id="GO:0019433">
    <property type="term" value="P:triglyceride catabolic process"/>
    <property type="evidence" value="ECO:0007669"/>
    <property type="project" value="TreeGrafter"/>
</dbReference>
<comment type="similarity">
    <text evidence="1 4">Belongs to the short-chain dehydrogenases/reductases (SDR) family.</text>
</comment>
<dbReference type="SUPFAM" id="SSF51735">
    <property type="entry name" value="NAD(P)-binding Rossmann-fold domains"/>
    <property type="match status" value="1"/>
</dbReference>
<evidence type="ECO:0000313" key="5">
    <source>
        <dbReference type="EMBL" id="KAB8249314.1"/>
    </source>
</evidence>
<dbReference type="InterPro" id="IPR020904">
    <property type="entry name" value="Sc_DH/Rdtase_CS"/>
</dbReference>
<dbReference type="Pfam" id="PF00106">
    <property type="entry name" value="adh_short"/>
    <property type="match status" value="1"/>
</dbReference>
<dbReference type="VEuPathDB" id="FungiDB:AFLA_008492"/>
<dbReference type="CDD" id="cd05374">
    <property type="entry name" value="17beta-HSD-like_SDR_c"/>
    <property type="match status" value="1"/>
</dbReference>
<gene>
    <name evidence="5" type="ORF">BDV35DRAFT_378203</name>
</gene>
<dbReference type="Proteomes" id="UP000325434">
    <property type="component" value="Unassembled WGS sequence"/>
</dbReference>
<sequence>MTTETSFLPSVLITGCSAGGIGSALAETFHERGLHVFATARSTSKMAHLEKLPNITLLELDVTDPKSIESAVEVVTAKTGGKLNYLINNSGQSLVLPALDTSIEDAKRLFDVNLWGVVAVTQAFSPLILATKGTIVNVASLAAFFRSPWLSFYNASKAAVDAYTHTIRQELAPFGVKVVTVTAGTVQTNIFRPVEEISLPPDSIYKAASKQMVGIANGKLIQGAMAPAEFAKRVADDVLGGATGVIWRGTMATIGRIMYTILPTWLMVSWCPLFRDLGSTVLTSGCLGSFDIPWFRFG</sequence>
<evidence type="ECO:0000256" key="1">
    <source>
        <dbReference type="ARBA" id="ARBA00006484"/>
    </source>
</evidence>
<dbReference type="PRINTS" id="PR00081">
    <property type="entry name" value="GDHRDH"/>
</dbReference>
<protein>
    <recommendedName>
        <fullName evidence="6">Oxidoreductase, short-chain dehydrogenase/reductase family</fullName>
    </recommendedName>
</protein>
<dbReference type="Gene3D" id="3.40.50.720">
    <property type="entry name" value="NAD(P)-binding Rossmann-like Domain"/>
    <property type="match status" value="1"/>
</dbReference>
<dbReference type="GO" id="GO:0005811">
    <property type="term" value="C:lipid droplet"/>
    <property type="evidence" value="ECO:0007669"/>
    <property type="project" value="TreeGrafter"/>
</dbReference>
<name>A0A5N6H6E7_ASPFL</name>
<dbReference type="InterPro" id="IPR036291">
    <property type="entry name" value="NAD(P)-bd_dom_sf"/>
</dbReference>
<accession>A0A5N6H6E7</accession>
<dbReference type="InterPro" id="IPR002347">
    <property type="entry name" value="SDR_fam"/>
</dbReference>
<evidence type="ECO:0000256" key="2">
    <source>
        <dbReference type="ARBA" id="ARBA00022857"/>
    </source>
</evidence>
<dbReference type="PANTHER" id="PTHR44169:SF6">
    <property type="entry name" value="NADPH-DEPENDENT 1-ACYLDIHYDROXYACETONE PHOSPHATE REDUCTASE"/>
    <property type="match status" value="1"/>
</dbReference>
<evidence type="ECO:0000256" key="3">
    <source>
        <dbReference type="ARBA" id="ARBA00023002"/>
    </source>
</evidence>
<dbReference type="GO" id="GO:0004806">
    <property type="term" value="F:triacylglycerol lipase activity"/>
    <property type="evidence" value="ECO:0007669"/>
    <property type="project" value="TreeGrafter"/>
</dbReference>
<dbReference type="PANTHER" id="PTHR44169">
    <property type="entry name" value="NADPH-DEPENDENT 1-ACYLDIHYDROXYACETONE PHOSPHATE REDUCTASE"/>
    <property type="match status" value="1"/>
</dbReference>
<keyword evidence="3" id="KW-0560">Oxidoreductase</keyword>
<dbReference type="EMBL" id="ML734572">
    <property type="protein sequence ID" value="KAB8249314.1"/>
    <property type="molecule type" value="Genomic_DNA"/>
</dbReference>
<dbReference type="VEuPathDB" id="FungiDB:F9C07_1729830"/>